<dbReference type="GO" id="GO:0005829">
    <property type="term" value="C:cytosol"/>
    <property type="evidence" value="ECO:0007669"/>
    <property type="project" value="TreeGrafter"/>
</dbReference>
<dbReference type="SUPFAM" id="SSF52540">
    <property type="entry name" value="P-loop containing nucleoside triphosphate hydrolases"/>
    <property type="match status" value="1"/>
</dbReference>
<organism evidence="2 3">
    <name type="scientific">Pseudidiomarina indica</name>
    <dbReference type="NCBI Taxonomy" id="1159017"/>
    <lineage>
        <taxon>Bacteria</taxon>
        <taxon>Pseudomonadati</taxon>
        <taxon>Pseudomonadota</taxon>
        <taxon>Gammaproteobacteria</taxon>
        <taxon>Alteromonadales</taxon>
        <taxon>Idiomarinaceae</taxon>
        <taxon>Pseudidiomarina</taxon>
    </lineage>
</organism>
<dbReference type="GO" id="GO:0030488">
    <property type="term" value="P:tRNA methylation"/>
    <property type="evidence" value="ECO:0007669"/>
    <property type="project" value="TreeGrafter"/>
</dbReference>
<dbReference type="GO" id="GO:0005525">
    <property type="term" value="F:GTP binding"/>
    <property type="evidence" value="ECO:0007669"/>
    <property type="project" value="InterPro"/>
</dbReference>
<evidence type="ECO:0000259" key="1">
    <source>
        <dbReference type="Pfam" id="PF01926"/>
    </source>
</evidence>
<feature type="domain" description="G" evidence="1">
    <location>
        <begin position="9"/>
        <end position="153"/>
    </location>
</feature>
<dbReference type="InterPro" id="IPR021871">
    <property type="entry name" value="DUF3482"/>
</dbReference>
<dbReference type="OrthoDB" id="5406017at2"/>
<reference evidence="3" key="1">
    <citation type="submission" date="2016-10" db="EMBL/GenBank/DDBJ databases">
        <authorList>
            <person name="Varghese N."/>
            <person name="Submissions S."/>
        </authorList>
    </citation>
    <scope>NUCLEOTIDE SEQUENCE [LARGE SCALE GENOMIC DNA]</scope>
    <source>
        <strain evidence="3">CGMCC 1.10824</strain>
    </source>
</reference>
<dbReference type="InterPro" id="IPR027417">
    <property type="entry name" value="P-loop_NTPase"/>
</dbReference>
<sequence length="470" mass="52532">MATSAPLKLAVVGHTNTGKTSLLRTLLHDAQFGVVDSRPSTTREVIQTDVKIAQQVLLQLFDTPGLEAGTDLYDALNQLTEQHRHDGPAQVQVFLSSPAASEAYEQEAKVLRQLLQSDAALYVIDVRDPVLPKFQDELAVLARCGKPILPILNFVAQQPNHRAAWQQALNHVHLHVQIEFDAVTPPVEGEEILCQRLIALVPEFEPQLQAFAQARQQQRQQRWLVGSQQIAELLVDVAAYQYRVQGHETSEEHHEFLMRQVQERVKQREQQCVQELLALYAFELTAVELPQLNRQTGQWRDDLFAAQTFADFGIKTGLGLGSGAAMGAGVDVLVGGLSLGAGTAIGALVGGVWQGWNHYGKRLVGHLKGERELIVEDKVLQLLCLRQLALIQQLAQRGHGAQHIVQVADAQPLQQEWLRQVLQLLHKARKKPYWSSMVPAQFVVGKERHQCVTKLQQLLQDNVKFLLIRN</sequence>
<dbReference type="EMBL" id="FMXN01000001">
    <property type="protein sequence ID" value="SDB02657.1"/>
    <property type="molecule type" value="Genomic_DNA"/>
</dbReference>
<dbReference type="GO" id="GO:0002098">
    <property type="term" value="P:tRNA wobble uridine modification"/>
    <property type="evidence" value="ECO:0007669"/>
    <property type="project" value="TreeGrafter"/>
</dbReference>
<dbReference type="CDD" id="cd00882">
    <property type="entry name" value="Ras_like_GTPase"/>
    <property type="match status" value="1"/>
</dbReference>
<dbReference type="Proteomes" id="UP000199626">
    <property type="component" value="Unassembled WGS sequence"/>
</dbReference>
<dbReference type="PANTHER" id="PTHR42714">
    <property type="entry name" value="TRNA MODIFICATION GTPASE GTPBP3"/>
    <property type="match status" value="1"/>
</dbReference>
<gene>
    <name evidence="2" type="ORF">SAMN02927930_00091</name>
</gene>
<name>A0A1G6A2M0_9GAMM</name>
<evidence type="ECO:0000313" key="3">
    <source>
        <dbReference type="Proteomes" id="UP000199626"/>
    </source>
</evidence>
<dbReference type="PANTHER" id="PTHR42714:SF7">
    <property type="entry name" value="G DOMAIN-CONTAINING PROTEIN"/>
    <property type="match status" value="1"/>
</dbReference>
<protein>
    <submittedName>
        <fullName evidence="2">Small GTP-binding protein domain-containing protein</fullName>
    </submittedName>
</protein>
<proteinExistence type="predicted"/>
<evidence type="ECO:0000313" key="2">
    <source>
        <dbReference type="EMBL" id="SDB02657.1"/>
    </source>
</evidence>
<keyword evidence="3" id="KW-1185">Reference proteome</keyword>
<dbReference type="Pfam" id="PF11981">
    <property type="entry name" value="DUF3482"/>
    <property type="match status" value="1"/>
</dbReference>
<dbReference type="AlphaFoldDB" id="A0A1G6A2M0"/>
<dbReference type="RefSeq" id="WP_092590627.1">
    <property type="nucleotide sequence ID" value="NZ_FMXN01000001.1"/>
</dbReference>
<accession>A0A1G6A2M0</accession>
<dbReference type="InterPro" id="IPR006073">
    <property type="entry name" value="GTP-bd"/>
</dbReference>
<dbReference type="STRING" id="1159017.SAMN02927930_00091"/>
<dbReference type="Gene3D" id="3.40.50.300">
    <property type="entry name" value="P-loop containing nucleotide triphosphate hydrolases"/>
    <property type="match status" value="1"/>
</dbReference>
<dbReference type="Pfam" id="PF01926">
    <property type="entry name" value="MMR_HSR1"/>
    <property type="match status" value="1"/>
</dbReference>